<dbReference type="GO" id="GO:0005737">
    <property type="term" value="C:cytoplasm"/>
    <property type="evidence" value="ECO:0007669"/>
    <property type="project" value="UniProtKB-ARBA"/>
</dbReference>
<dbReference type="SFLD" id="SFLDS00019">
    <property type="entry name" value="Glutathione_Transferase_(cytos"/>
    <property type="match status" value="1"/>
</dbReference>
<dbReference type="SFLD" id="SFLDG01150">
    <property type="entry name" value="Main.1:_Beta-like"/>
    <property type="match status" value="1"/>
</dbReference>
<dbReference type="PROSITE" id="PS50405">
    <property type="entry name" value="GST_CTER"/>
    <property type="match status" value="1"/>
</dbReference>
<gene>
    <name evidence="7" type="ORF">F4W18_01585</name>
</gene>
<dbReference type="SUPFAM" id="SSF47616">
    <property type="entry name" value="GST C-terminal domain-like"/>
    <property type="match status" value="1"/>
</dbReference>
<dbReference type="CDD" id="cd03046">
    <property type="entry name" value="GST_N_GTT1_like"/>
    <property type="match status" value="1"/>
</dbReference>
<evidence type="ECO:0000313" key="7">
    <source>
        <dbReference type="EMBL" id="KAA8681265.1"/>
    </source>
</evidence>
<comment type="catalytic activity">
    <reaction evidence="3">
        <text>RX + glutathione = an S-substituted glutathione + a halide anion + H(+)</text>
        <dbReference type="Rhea" id="RHEA:16437"/>
        <dbReference type="ChEBI" id="CHEBI:15378"/>
        <dbReference type="ChEBI" id="CHEBI:16042"/>
        <dbReference type="ChEBI" id="CHEBI:17792"/>
        <dbReference type="ChEBI" id="CHEBI:57925"/>
        <dbReference type="ChEBI" id="CHEBI:90779"/>
        <dbReference type="EC" id="2.5.1.18"/>
    </reaction>
</comment>
<comment type="similarity">
    <text evidence="4">Belongs to the GST superfamily.</text>
</comment>
<dbReference type="FunFam" id="3.40.30.10:FF:000156">
    <property type="entry name" value="Glutathione S-transferase 1"/>
    <property type="match status" value="1"/>
</dbReference>
<dbReference type="InterPro" id="IPR040079">
    <property type="entry name" value="Glutathione_S-Trfase"/>
</dbReference>
<keyword evidence="2 7" id="KW-0808">Transferase</keyword>
<comment type="caution">
    <text evidence="7">The sequence shown here is derived from an EMBL/GenBank/DDBJ whole genome shotgun (WGS) entry which is preliminary data.</text>
</comment>
<organism evidence="7 8">
    <name type="scientific">Vibrio gigantis</name>
    <dbReference type="NCBI Taxonomy" id="296199"/>
    <lineage>
        <taxon>Bacteria</taxon>
        <taxon>Pseudomonadati</taxon>
        <taxon>Pseudomonadota</taxon>
        <taxon>Gammaproteobacteria</taxon>
        <taxon>Vibrionales</taxon>
        <taxon>Vibrionaceae</taxon>
        <taxon>Vibrio</taxon>
    </lineage>
</organism>
<dbReference type="EMBL" id="VXJS01000001">
    <property type="protein sequence ID" value="KAA8681265.1"/>
    <property type="molecule type" value="Genomic_DNA"/>
</dbReference>
<dbReference type="SUPFAM" id="SSF52833">
    <property type="entry name" value="Thioredoxin-like"/>
    <property type="match status" value="1"/>
</dbReference>
<evidence type="ECO:0000256" key="4">
    <source>
        <dbReference type="RuleBase" id="RU003494"/>
    </source>
</evidence>
<dbReference type="InterPro" id="IPR004046">
    <property type="entry name" value="GST_C"/>
</dbReference>
<dbReference type="GO" id="GO:0004601">
    <property type="term" value="F:peroxidase activity"/>
    <property type="evidence" value="ECO:0007669"/>
    <property type="project" value="UniProtKB-ARBA"/>
</dbReference>
<protein>
    <recommendedName>
        <fullName evidence="1">glutathione transferase</fullName>
        <ecNumber evidence="1">2.5.1.18</ecNumber>
    </recommendedName>
</protein>
<dbReference type="PANTHER" id="PTHR44051:SF9">
    <property type="entry name" value="GLUTATHIONE S-TRANSFERASE 1"/>
    <property type="match status" value="1"/>
</dbReference>
<feature type="domain" description="GST C-terminal" evidence="6">
    <location>
        <begin position="87"/>
        <end position="221"/>
    </location>
</feature>
<reference evidence="7 8" key="1">
    <citation type="submission" date="2019-09" db="EMBL/GenBank/DDBJ databases">
        <title>Draft genome sequence of various Type strains from the CCUG.</title>
        <authorList>
            <person name="Pineiro-Iglesias B."/>
            <person name="Tunovic T."/>
            <person name="Unosson C."/>
            <person name="Inganas E."/>
            <person name="Ohlen M."/>
            <person name="Cardew S."/>
            <person name="Jensie-Markopoulos S."/>
            <person name="Salva-Serra F."/>
            <person name="Jaen-Luchoro D."/>
            <person name="Karlsson R."/>
            <person name="Svensson-Stadler L."/>
            <person name="Chun J."/>
            <person name="Moore E."/>
        </authorList>
    </citation>
    <scope>NUCLEOTIDE SEQUENCE [LARGE SCALE GENOMIC DNA]</scope>
    <source>
        <strain evidence="7 8">CCUG 56969T</strain>
    </source>
</reference>
<dbReference type="CDD" id="cd03189">
    <property type="entry name" value="GST_C_GTT1_like"/>
    <property type="match status" value="1"/>
</dbReference>
<dbReference type="InterPro" id="IPR036249">
    <property type="entry name" value="Thioredoxin-like_sf"/>
</dbReference>
<dbReference type="EC" id="2.5.1.18" evidence="1"/>
<dbReference type="SFLD" id="SFLDG00358">
    <property type="entry name" value="Main_(cytGST)"/>
    <property type="match status" value="1"/>
</dbReference>
<dbReference type="PROSITE" id="PS50404">
    <property type="entry name" value="GST_NTER"/>
    <property type="match status" value="1"/>
</dbReference>
<dbReference type="PANTHER" id="PTHR44051">
    <property type="entry name" value="GLUTATHIONE S-TRANSFERASE-RELATED"/>
    <property type="match status" value="1"/>
</dbReference>
<evidence type="ECO:0000259" key="5">
    <source>
        <dbReference type="PROSITE" id="PS50404"/>
    </source>
</evidence>
<name>A0A5M9P4Z9_9VIBR</name>
<dbReference type="InterPro" id="IPR010987">
    <property type="entry name" value="Glutathione-S-Trfase_C-like"/>
</dbReference>
<dbReference type="GO" id="GO:0004364">
    <property type="term" value="F:glutathione transferase activity"/>
    <property type="evidence" value="ECO:0007669"/>
    <property type="project" value="UniProtKB-EC"/>
</dbReference>
<dbReference type="Proteomes" id="UP000322521">
    <property type="component" value="Unassembled WGS sequence"/>
</dbReference>
<proteinExistence type="inferred from homology"/>
<feature type="domain" description="GST N-terminal" evidence="5">
    <location>
        <begin position="1"/>
        <end position="81"/>
    </location>
</feature>
<keyword evidence="8" id="KW-1185">Reference proteome</keyword>
<dbReference type="Pfam" id="PF00043">
    <property type="entry name" value="GST_C"/>
    <property type="match status" value="1"/>
</dbReference>
<evidence type="ECO:0000313" key="8">
    <source>
        <dbReference type="Proteomes" id="UP000322521"/>
    </source>
</evidence>
<dbReference type="InterPro" id="IPR036282">
    <property type="entry name" value="Glutathione-S-Trfase_C_sf"/>
</dbReference>
<dbReference type="AlphaFoldDB" id="A0A5M9P4Z9"/>
<evidence type="ECO:0000256" key="1">
    <source>
        <dbReference type="ARBA" id="ARBA00012452"/>
    </source>
</evidence>
<dbReference type="Gene3D" id="3.40.30.10">
    <property type="entry name" value="Glutaredoxin"/>
    <property type="match status" value="1"/>
</dbReference>
<accession>A0A5M9P4Z9</accession>
<evidence type="ECO:0000256" key="3">
    <source>
        <dbReference type="ARBA" id="ARBA00047960"/>
    </source>
</evidence>
<dbReference type="OrthoDB" id="9810080at2"/>
<sequence length="223" mass="26034">MITVHHLENSQSIRILWLLEELGVDYQLQHYKRVGPQTLAPEKYKNLHVIGTSPTITDQDLVLAETGAIMDYILDKYPSSTLRPEPNSSQRVRYLYWMHATQASFMPLMLDALIFKRMVSKVPFFLKPIMSLVVNKVRDGYLWVRYHRHLRYMDQELSQSTWLSGEELTAADIVMGYCLEVAEIRVGIGKEYSNVHEFLNRMRQRPAYQRAIEKGGRFTPLVE</sequence>
<dbReference type="Gene3D" id="1.20.1050.10">
    <property type="match status" value="1"/>
</dbReference>
<dbReference type="InterPro" id="IPR004045">
    <property type="entry name" value="Glutathione_S-Trfase_N"/>
</dbReference>
<dbReference type="RefSeq" id="WP_086714762.1">
    <property type="nucleotide sequence ID" value="NZ_AP025493.1"/>
</dbReference>
<evidence type="ECO:0000256" key="2">
    <source>
        <dbReference type="ARBA" id="ARBA00022679"/>
    </source>
</evidence>
<dbReference type="Pfam" id="PF02798">
    <property type="entry name" value="GST_N"/>
    <property type="match status" value="1"/>
</dbReference>
<evidence type="ECO:0000259" key="6">
    <source>
        <dbReference type="PROSITE" id="PS50405"/>
    </source>
</evidence>